<keyword evidence="2" id="KW-1185">Reference proteome</keyword>
<gene>
    <name evidence="1" type="ORF">GMARGA_LOCUS2922</name>
</gene>
<evidence type="ECO:0000313" key="1">
    <source>
        <dbReference type="EMBL" id="CAG8516069.1"/>
    </source>
</evidence>
<comment type="caution">
    <text evidence="1">The sequence shown here is derived from an EMBL/GenBank/DDBJ whole genome shotgun (WGS) entry which is preliminary data.</text>
</comment>
<organism evidence="1 2">
    <name type="scientific">Gigaspora margarita</name>
    <dbReference type="NCBI Taxonomy" id="4874"/>
    <lineage>
        <taxon>Eukaryota</taxon>
        <taxon>Fungi</taxon>
        <taxon>Fungi incertae sedis</taxon>
        <taxon>Mucoromycota</taxon>
        <taxon>Glomeromycotina</taxon>
        <taxon>Glomeromycetes</taxon>
        <taxon>Diversisporales</taxon>
        <taxon>Gigasporaceae</taxon>
        <taxon>Gigaspora</taxon>
    </lineage>
</organism>
<sequence length="51" mass="5837">MPHLDNIVMLPDNEFNEKILRFVGITFGFTANNAPSWNQETQKQAKAELNC</sequence>
<dbReference type="Proteomes" id="UP000789901">
    <property type="component" value="Unassembled WGS sequence"/>
</dbReference>
<accession>A0ABM8W3L0</accession>
<reference evidence="1 2" key="1">
    <citation type="submission" date="2021-06" db="EMBL/GenBank/DDBJ databases">
        <authorList>
            <person name="Kallberg Y."/>
            <person name="Tangrot J."/>
            <person name="Rosling A."/>
        </authorList>
    </citation>
    <scope>NUCLEOTIDE SEQUENCE [LARGE SCALE GENOMIC DNA]</scope>
    <source>
        <strain evidence="1 2">120-4 pot B 10/14</strain>
    </source>
</reference>
<dbReference type="EMBL" id="CAJVQB010000984">
    <property type="protein sequence ID" value="CAG8516069.1"/>
    <property type="molecule type" value="Genomic_DNA"/>
</dbReference>
<protein>
    <submittedName>
        <fullName evidence="1">22615_t:CDS:1</fullName>
    </submittedName>
</protein>
<name>A0ABM8W3L0_GIGMA</name>
<proteinExistence type="predicted"/>
<evidence type="ECO:0000313" key="2">
    <source>
        <dbReference type="Proteomes" id="UP000789901"/>
    </source>
</evidence>